<accession>A0A4S9ABC5</accession>
<sequence>MALATSIHAGKVIETEHLDTLADAVAGGIDEDTITLSLATSVIDEFVECDEDAIVHALKALALEENMIVEGAAALALAGFEKVKQRVIRQTSVILLCGANYNQELILKAIYGRDIDTTSVDSH</sequence>
<dbReference type="GO" id="GO:0006567">
    <property type="term" value="P:L-threonine catabolic process"/>
    <property type="evidence" value="ECO:0007669"/>
    <property type="project" value="TreeGrafter"/>
</dbReference>
<dbReference type="PANTHER" id="PTHR48078">
    <property type="entry name" value="THREONINE DEHYDRATASE, MITOCHONDRIAL-RELATED"/>
    <property type="match status" value="1"/>
</dbReference>
<evidence type="ECO:0000313" key="6">
    <source>
        <dbReference type="Proteomes" id="UP000308802"/>
    </source>
</evidence>
<protein>
    <recommendedName>
        <fullName evidence="4">Tryptophan synthase beta chain-like PALP domain-containing protein</fullName>
    </recommendedName>
</protein>
<evidence type="ECO:0000259" key="4">
    <source>
        <dbReference type="Pfam" id="PF00291"/>
    </source>
</evidence>
<dbReference type="GO" id="GO:0003941">
    <property type="term" value="F:L-serine ammonia-lyase activity"/>
    <property type="evidence" value="ECO:0007669"/>
    <property type="project" value="TreeGrafter"/>
</dbReference>
<keyword evidence="3" id="KW-0456">Lyase</keyword>
<feature type="domain" description="Tryptophan synthase beta chain-like PALP" evidence="4">
    <location>
        <begin position="2"/>
        <end position="98"/>
    </location>
</feature>
<dbReference type="Pfam" id="PF00291">
    <property type="entry name" value="PALP"/>
    <property type="match status" value="1"/>
</dbReference>
<organism evidence="5 6">
    <name type="scientific">Aureobasidium pullulans</name>
    <name type="common">Black yeast</name>
    <name type="synonym">Pullularia pullulans</name>
    <dbReference type="NCBI Taxonomy" id="5580"/>
    <lineage>
        <taxon>Eukaryota</taxon>
        <taxon>Fungi</taxon>
        <taxon>Dikarya</taxon>
        <taxon>Ascomycota</taxon>
        <taxon>Pezizomycotina</taxon>
        <taxon>Dothideomycetes</taxon>
        <taxon>Dothideomycetidae</taxon>
        <taxon>Dothideales</taxon>
        <taxon>Saccotheciaceae</taxon>
        <taxon>Aureobasidium</taxon>
    </lineage>
</organism>
<reference evidence="5 6" key="1">
    <citation type="submission" date="2018-10" db="EMBL/GenBank/DDBJ databases">
        <title>Fifty Aureobasidium pullulans genomes reveal a recombining polyextremotolerant generalist.</title>
        <authorList>
            <person name="Gostincar C."/>
            <person name="Turk M."/>
            <person name="Zajc J."/>
            <person name="Gunde-Cimerman N."/>
        </authorList>
    </citation>
    <scope>NUCLEOTIDE SEQUENCE [LARGE SCALE GENOMIC DNA]</scope>
    <source>
        <strain evidence="5 6">EXF-10659</strain>
    </source>
</reference>
<dbReference type="EMBL" id="QZAO01000062">
    <property type="protein sequence ID" value="THW76536.1"/>
    <property type="molecule type" value="Genomic_DNA"/>
</dbReference>
<dbReference type="InterPro" id="IPR001926">
    <property type="entry name" value="TrpB-like_PALP"/>
</dbReference>
<evidence type="ECO:0000256" key="1">
    <source>
        <dbReference type="ARBA" id="ARBA00001933"/>
    </source>
</evidence>
<dbReference type="GO" id="GO:0006565">
    <property type="term" value="P:L-serine catabolic process"/>
    <property type="evidence" value="ECO:0007669"/>
    <property type="project" value="TreeGrafter"/>
</dbReference>
<dbReference type="PANTHER" id="PTHR48078:SF6">
    <property type="entry name" value="L-THREONINE DEHYDRATASE CATABOLIC TDCB"/>
    <property type="match status" value="1"/>
</dbReference>
<dbReference type="GO" id="GO:0009097">
    <property type="term" value="P:isoleucine biosynthetic process"/>
    <property type="evidence" value="ECO:0007669"/>
    <property type="project" value="TreeGrafter"/>
</dbReference>
<dbReference type="Gene3D" id="3.40.50.1100">
    <property type="match status" value="1"/>
</dbReference>
<dbReference type="Proteomes" id="UP000308802">
    <property type="component" value="Unassembled WGS sequence"/>
</dbReference>
<dbReference type="InterPro" id="IPR050147">
    <property type="entry name" value="Ser/Thr_Dehydratase"/>
</dbReference>
<comment type="caution">
    <text evidence="5">The sequence shown here is derived from an EMBL/GenBank/DDBJ whole genome shotgun (WGS) entry which is preliminary data.</text>
</comment>
<evidence type="ECO:0000313" key="5">
    <source>
        <dbReference type="EMBL" id="THW76536.1"/>
    </source>
</evidence>
<gene>
    <name evidence="5" type="ORF">D6D19_03035</name>
</gene>
<dbReference type="InterPro" id="IPR036052">
    <property type="entry name" value="TrpB-like_PALP_sf"/>
</dbReference>
<evidence type="ECO:0000256" key="2">
    <source>
        <dbReference type="ARBA" id="ARBA00022898"/>
    </source>
</evidence>
<dbReference type="SUPFAM" id="SSF53686">
    <property type="entry name" value="Tryptophan synthase beta subunit-like PLP-dependent enzymes"/>
    <property type="match status" value="1"/>
</dbReference>
<dbReference type="GO" id="GO:0004794">
    <property type="term" value="F:threonine deaminase activity"/>
    <property type="evidence" value="ECO:0007669"/>
    <property type="project" value="TreeGrafter"/>
</dbReference>
<proteinExistence type="predicted"/>
<keyword evidence="2" id="KW-0663">Pyridoxal phosphate</keyword>
<name>A0A4S9ABC5_AURPU</name>
<dbReference type="AlphaFoldDB" id="A0A4S9ABC5"/>
<comment type="cofactor">
    <cofactor evidence="1">
        <name>pyridoxal 5'-phosphate</name>
        <dbReference type="ChEBI" id="CHEBI:597326"/>
    </cofactor>
</comment>
<evidence type="ECO:0000256" key="3">
    <source>
        <dbReference type="ARBA" id="ARBA00023239"/>
    </source>
</evidence>